<feature type="signal peptide" evidence="1">
    <location>
        <begin position="1"/>
        <end position="30"/>
    </location>
</feature>
<proteinExistence type="predicted"/>
<dbReference type="EMBL" id="OE179769">
    <property type="protein sequence ID" value="CAD7569696.1"/>
    <property type="molecule type" value="Genomic_DNA"/>
</dbReference>
<keyword evidence="1" id="KW-0732">Signal</keyword>
<evidence type="ECO:0000256" key="1">
    <source>
        <dbReference type="SAM" id="SignalP"/>
    </source>
</evidence>
<evidence type="ECO:0000313" key="2">
    <source>
        <dbReference type="EMBL" id="CAD7569696.1"/>
    </source>
</evidence>
<feature type="chain" id="PRO_5031175993" evidence="1">
    <location>
        <begin position="31"/>
        <end position="300"/>
    </location>
</feature>
<accession>A0A7R9IZJ1</accession>
<protein>
    <submittedName>
        <fullName evidence="2">(California timema) hypothetical protein</fullName>
    </submittedName>
</protein>
<name>A0A7R9IZJ1_TIMCA</name>
<reference evidence="2" key="1">
    <citation type="submission" date="2020-11" db="EMBL/GenBank/DDBJ databases">
        <authorList>
            <person name="Tran Van P."/>
        </authorList>
    </citation>
    <scope>NUCLEOTIDE SEQUENCE</scope>
</reference>
<organism evidence="2">
    <name type="scientific">Timema californicum</name>
    <name type="common">California timema</name>
    <name type="synonym">Walking stick</name>
    <dbReference type="NCBI Taxonomy" id="61474"/>
    <lineage>
        <taxon>Eukaryota</taxon>
        <taxon>Metazoa</taxon>
        <taxon>Ecdysozoa</taxon>
        <taxon>Arthropoda</taxon>
        <taxon>Hexapoda</taxon>
        <taxon>Insecta</taxon>
        <taxon>Pterygota</taxon>
        <taxon>Neoptera</taxon>
        <taxon>Polyneoptera</taxon>
        <taxon>Phasmatodea</taxon>
        <taxon>Timematodea</taxon>
        <taxon>Timematoidea</taxon>
        <taxon>Timematidae</taxon>
        <taxon>Timema</taxon>
    </lineage>
</organism>
<sequence length="300" mass="32662">MQSGSQRSGSKTTMLYSSLIFIVAVTSTLAGPIQTPGAPVVFPEDPLSNPGCAKPSGSPVVYPKEPVPDKDVQIPGSSVVYPKEPVPDKDFQIPGSPVVYPKDQRGVESDFCTSCYDTNSVFCCNFFRRCCDEHTKSGGARFKPSNHVWARVSVREINVPIKKTNRFTERLSCIGFGQTDKRASVRARKRLGGHTGERASERCRLNVETVRPSANSHFLVLSEVSGQYPVRRRVIGHVLSPCTCDVEPTVDSTVLADIWLAVETPRSVISPCPTGAKPDSSSPERPLCPDLQVCRPPGKC</sequence>
<dbReference type="AlphaFoldDB" id="A0A7R9IZJ1"/>
<gene>
    <name evidence="2" type="ORF">TCMB3V08_LOCUS2425</name>
</gene>